<comment type="caution">
    <text evidence="2">The sequence shown here is derived from an EMBL/GenBank/DDBJ whole genome shotgun (WGS) entry which is preliminary data.</text>
</comment>
<proteinExistence type="predicted"/>
<sequence>MHCVVFMLEVPDPRQDASVYEGLQKFHRARGFDPDTQDLAQYLGHKLLELSARVDSTFAHVDEGDFEATAQAAEDEHKSDNPQTEVSDSEDIDTNTEGSHPEQDDYNSDSDCTNCGASQSAENMNSKYQDEYQ</sequence>
<gene>
    <name evidence="2" type="ORF">DFH08DRAFT_820395</name>
</gene>
<dbReference type="Proteomes" id="UP001218218">
    <property type="component" value="Unassembled WGS sequence"/>
</dbReference>
<protein>
    <submittedName>
        <fullName evidence="2">Uncharacterized protein</fullName>
    </submittedName>
</protein>
<reference evidence="2" key="1">
    <citation type="submission" date="2023-03" db="EMBL/GenBank/DDBJ databases">
        <title>Massive genome expansion in bonnet fungi (Mycena s.s.) driven by repeated elements and novel gene families across ecological guilds.</title>
        <authorList>
            <consortium name="Lawrence Berkeley National Laboratory"/>
            <person name="Harder C.B."/>
            <person name="Miyauchi S."/>
            <person name="Viragh M."/>
            <person name="Kuo A."/>
            <person name="Thoen E."/>
            <person name="Andreopoulos B."/>
            <person name="Lu D."/>
            <person name="Skrede I."/>
            <person name="Drula E."/>
            <person name="Henrissat B."/>
            <person name="Morin E."/>
            <person name="Kohler A."/>
            <person name="Barry K."/>
            <person name="LaButti K."/>
            <person name="Morin E."/>
            <person name="Salamov A."/>
            <person name="Lipzen A."/>
            <person name="Mereny Z."/>
            <person name="Hegedus B."/>
            <person name="Baldrian P."/>
            <person name="Stursova M."/>
            <person name="Weitz H."/>
            <person name="Taylor A."/>
            <person name="Grigoriev I.V."/>
            <person name="Nagy L.G."/>
            <person name="Martin F."/>
            <person name="Kauserud H."/>
        </authorList>
    </citation>
    <scope>NUCLEOTIDE SEQUENCE</scope>
    <source>
        <strain evidence="2">CBHHK002</strain>
    </source>
</reference>
<accession>A0AAD6ZCI6</accession>
<keyword evidence="3" id="KW-1185">Reference proteome</keyword>
<evidence type="ECO:0000256" key="1">
    <source>
        <dbReference type="SAM" id="MobiDB-lite"/>
    </source>
</evidence>
<dbReference type="AlphaFoldDB" id="A0AAD6ZCI6"/>
<dbReference type="EMBL" id="JARIHO010000060">
    <property type="protein sequence ID" value="KAJ7315824.1"/>
    <property type="molecule type" value="Genomic_DNA"/>
</dbReference>
<organism evidence="2 3">
    <name type="scientific">Mycena albidolilacea</name>
    <dbReference type="NCBI Taxonomy" id="1033008"/>
    <lineage>
        <taxon>Eukaryota</taxon>
        <taxon>Fungi</taxon>
        <taxon>Dikarya</taxon>
        <taxon>Basidiomycota</taxon>
        <taxon>Agaricomycotina</taxon>
        <taxon>Agaricomycetes</taxon>
        <taxon>Agaricomycetidae</taxon>
        <taxon>Agaricales</taxon>
        <taxon>Marasmiineae</taxon>
        <taxon>Mycenaceae</taxon>
        <taxon>Mycena</taxon>
    </lineage>
</organism>
<evidence type="ECO:0000313" key="3">
    <source>
        <dbReference type="Proteomes" id="UP001218218"/>
    </source>
</evidence>
<feature type="compositionally biased region" description="Polar residues" evidence="1">
    <location>
        <begin position="109"/>
        <end position="127"/>
    </location>
</feature>
<feature type="region of interest" description="Disordered" evidence="1">
    <location>
        <begin position="65"/>
        <end position="133"/>
    </location>
</feature>
<evidence type="ECO:0000313" key="2">
    <source>
        <dbReference type="EMBL" id="KAJ7315824.1"/>
    </source>
</evidence>
<name>A0AAD6ZCI6_9AGAR</name>